<evidence type="ECO:0000256" key="2">
    <source>
        <dbReference type="ARBA" id="ARBA00008444"/>
    </source>
</evidence>
<evidence type="ECO:0000256" key="7">
    <source>
        <dbReference type="ARBA" id="ARBA00022989"/>
    </source>
</evidence>
<dbReference type="EMBL" id="FN668688">
    <property type="protein sequence ID" value="CBK24655.2"/>
    <property type="molecule type" value="Genomic_DNA"/>
</dbReference>
<dbReference type="PANTHER" id="PTHR10485:SF0">
    <property type="entry name" value="AT05822P-RELATED"/>
    <property type="match status" value="1"/>
</dbReference>
<gene>
    <name evidence="12" type="ORF">GSBLH_T00004366001</name>
</gene>
<evidence type="ECO:0000313" key="12">
    <source>
        <dbReference type="EMBL" id="CBK24655.2"/>
    </source>
</evidence>
<reference evidence="12" key="1">
    <citation type="submission" date="2010-02" db="EMBL/GenBank/DDBJ databases">
        <title>Sequencing and annotation of the Blastocystis hominis genome.</title>
        <authorList>
            <person name="Wincker P."/>
        </authorList>
    </citation>
    <scope>NUCLEOTIDE SEQUENCE</scope>
    <source>
        <strain evidence="12">Singapore isolate B</strain>
    </source>
</reference>
<keyword evidence="9" id="KW-0496">Mitochondrion</keyword>
<accession>D8M9B6</accession>
<keyword evidence="6" id="KW-0653">Protein transport</keyword>
<comment type="subcellular location">
    <subcellularLocation>
        <location evidence="1">Mitochondrion inner membrane</location>
        <topology evidence="1">Multi-pass membrane protein</topology>
    </subcellularLocation>
</comment>
<keyword evidence="5" id="KW-0999">Mitochondrion inner membrane</keyword>
<dbReference type="GO" id="GO:0005744">
    <property type="term" value="C:TIM23 mitochondrial import inner membrane translocase complex"/>
    <property type="evidence" value="ECO:0007669"/>
    <property type="project" value="TreeGrafter"/>
</dbReference>
<dbReference type="Proteomes" id="UP000008312">
    <property type="component" value="Unassembled WGS sequence"/>
</dbReference>
<keyword evidence="13" id="KW-1185">Reference proteome</keyword>
<evidence type="ECO:0000256" key="10">
    <source>
        <dbReference type="ARBA" id="ARBA00023136"/>
    </source>
</evidence>
<feature type="transmembrane region" description="Helical" evidence="11">
    <location>
        <begin position="107"/>
        <end position="128"/>
    </location>
</feature>
<dbReference type="AlphaFoldDB" id="D8M9B6"/>
<evidence type="ECO:0000256" key="5">
    <source>
        <dbReference type="ARBA" id="ARBA00022792"/>
    </source>
</evidence>
<evidence type="ECO:0000256" key="9">
    <source>
        <dbReference type="ARBA" id="ARBA00023128"/>
    </source>
</evidence>
<dbReference type="OrthoDB" id="2261329at2759"/>
<name>D8M9B6_BLAHO</name>
<keyword evidence="3" id="KW-0813">Transport</keyword>
<comment type="similarity">
    <text evidence="2">Belongs to the Tim17/Tim22/Tim23 family.</text>
</comment>
<dbReference type="GeneID" id="24921397"/>
<protein>
    <submittedName>
        <fullName evidence="12">Tim17</fullName>
    </submittedName>
</protein>
<keyword evidence="7 11" id="KW-1133">Transmembrane helix</keyword>
<dbReference type="GO" id="GO:0030150">
    <property type="term" value="P:protein import into mitochondrial matrix"/>
    <property type="evidence" value="ECO:0007669"/>
    <property type="project" value="TreeGrafter"/>
</dbReference>
<keyword evidence="8" id="KW-0811">Translocation</keyword>
<dbReference type="InParanoid" id="D8M9B6"/>
<evidence type="ECO:0000313" key="13">
    <source>
        <dbReference type="Proteomes" id="UP000008312"/>
    </source>
</evidence>
<sequence>MQRSPCPYRIIDDTGSTFIIGTTLGTGWYALKGFRNSPSGSHMQGILYSVKTRVPKLGGAFAIWGFWYSAFDCLFSHLRHREDMWNSVLAGGLSASILVLRSGVKTVAWSFVSGAALLGMIEGAMILLSNSMNKRINKVMMEQAGVDTFASLAAPRTKPRDAVRLQDSYSETPSID</sequence>
<dbReference type="RefSeq" id="XP_012898703.1">
    <property type="nucleotide sequence ID" value="XM_013043249.1"/>
</dbReference>
<dbReference type="FunCoup" id="D8M9B6">
    <property type="interactions" value="200"/>
</dbReference>
<dbReference type="OMA" id="FDCTFQY"/>
<organism evidence="12">
    <name type="scientific">Blastocystis hominis</name>
    <dbReference type="NCBI Taxonomy" id="12968"/>
    <lineage>
        <taxon>Eukaryota</taxon>
        <taxon>Sar</taxon>
        <taxon>Stramenopiles</taxon>
        <taxon>Bigyra</taxon>
        <taxon>Opalozoa</taxon>
        <taxon>Opalinata</taxon>
        <taxon>Blastocystidae</taxon>
        <taxon>Blastocystis</taxon>
    </lineage>
</organism>
<evidence type="ECO:0000256" key="3">
    <source>
        <dbReference type="ARBA" id="ARBA00022448"/>
    </source>
</evidence>
<keyword evidence="4 11" id="KW-0812">Transmembrane</keyword>
<evidence type="ECO:0000256" key="8">
    <source>
        <dbReference type="ARBA" id="ARBA00023010"/>
    </source>
</evidence>
<dbReference type="Pfam" id="PF02466">
    <property type="entry name" value="Tim17"/>
    <property type="match status" value="1"/>
</dbReference>
<dbReference type="GO" id="GO:0008320">
    <property type="term" value="F:protein transmembrane transporter activity"/>
    <property type="evidence" value="ECO:0007669"/>
    <property type="project" value="TreeGrafter"/>
</dbReference>
<evidence type="ECO:0000256" key="4">
    <source>
        <dbReference type="ARBA" id="ARBA00022692"/>
    </source>
</evidence>
<evidence type="ECO:0000256" key="1">
    <source>
        <dbReference type="ARBA" id="ARBA00004448"/>
    </source>
</evidence>
<evidence type="ECO:0000256" key="6">
    <source>
        <dbReference type="ARBA" id="ARBA00022927"/>
    </source>
</evidence>
<evidence type="ECO:0000256" key="11">
    <source>
        <dbReference type="SAM" id="Phobius"/>
    </source>
</evidence>
<dbReference type="PANTHER" id="PTHR10485">
    <property type="entry name" value="MITOCHONDRIAL IMPORT INNER MEMBRANE TRANSLOCASE SUBUNIT TIM-17"/>
    <property type="match status" value="1"/>
</dbReference>
<proteinExistence type="inferred from homology"/>
<keyword evidence="10 11" id="KW-0472">Membrane</keyword>